<comment type="caution">
    <text evidence="1">The sequence shown here is derived from an EMBL/GenBank/DDBJ whole genome shotgun (WGS) entry which is preliminary data.</text>
</comment>
<dbReference type="AlphaFoldDB" id="A0A812XTW5"/>
<dbReference type="Proteomes" id="UP000649617">
    <property type="component" value="Unassembled WGS sequence"/>
</dbReference>
<name>A0A812XTW5_SYMPI</name>
<keyword evidence="2" id="KW-1185">Reference proteome</keyword>
<accession>A0A812XTW5</accession>
<evidence type="ECO:0000313" key="2">
    <source>
        <dbReference type="Proteomes" id="UP000649617"/>
    </source>
</evidence>
<proteinExistence type="predicted"/>
<sequence length="92" mass="10713">KGPQLFPIDLLDAAELEPYDLLPQLTDLPARMVWYCARTSERRTWDPRVQLWSSTLVQLMCEVEDDDFRVVMRKLTGELICKVAMDPATSWK</sequence>
<reference evidence="1" key="1">
    <citation type="submission" date="2021-02" db="EMBL/GenBank/DDBJ databases">
        <authorList>
            <person name="Dougan E. K."/>
            <person name="Rhodes N."/>
            <person name="Thang M."/>
            <person name="Chan C."/>
        </authorList>
    </citation>
    <scope>NUCLEOTIDE SEQUENCE</scope>
</reference>
<dbReference type="OrthoDB" id="406868at2759"/>
<protein>
    <submittedName>
        <fullName evidence="1">Uncharacterized protein</fullName>
    </submittedName>
</protein>
<feature type="non-terminal residue" evidence="1">
    <location>
        <position position="1"/>
    </location>
</feature>
<evidence type="ECO:0000313" key="1">
    <source>
        <dbReference type="EMBL" id="CAE7743813.1"/>
    </source>
</evidence>
<gene>
    <name evidence="1" type="ORF">SPIL2461_LOCUS21440</name>
</gene>
<organism evidence="1 2">
    <name type="scientific">Symbiodinium pilosum</name>
    <name type="common">Dinoflagellate</name>
    <dbReference type="NCBI Taxonomy" id="2952"/>
    <lineage>
        <taxon>Eukaryota</taxon>
        <taxon>Sar</taxon>
        <taxon>Alveolata</taxon>
        <taxon>Dinophyceae</taxon>
        <taxon>Suessiales</taxon>
        <taxon>Symbiodiniaceae</taxon>
        <taxon>Symbiodinium</taxon>
    </lineage>
</organism>
<dbReference type="EMBL" id="CAJNIZ010046246">
    <property type="protein sequence ID" value="CAE7743813.1"/>
    <property type="molecule type" value="Genomic_DNA"/>
</dbReference>
<feature type="non-terminal residue" evidence="1">
    <location>
        <position position="92"/>
    </location>
</feature>